<dbReference type="GO" id="GO:0016779">
    <property type="term" value="F:nucleotidyltransferase activity"/>
    <property type="evidence" value="ECO:0007669"/>
    <property type="project" value="UniProtKB-ARBA"/>
</dbReference>
<dbReference type="SUPFAM" id="SSF53448">
    <property type="entry name" value="Nucleotide-diphospho-sugar transferases"/>
    <property type="match status" value="1"/>
</dbReference>
<dbReference type="Proteomes" id="UP000534783">
    <property type="component" value="Unassembled WGS sequence"/>
</dbReference>
<dbReference type="AlphaFoldDB" id="A0A7X6DP42"/>
<evidence type="ECO:0000313" key="2">
    <source>
        <dbReference type="EMBL" id="NKE70797.1"/>
    </source>
</evidence>
<keyword evidence="2" id="KW-0808">Transferase</keyword>
<dbReference type="PANTHER" id="PTHR43777:SF1">
    <property type="entry name" value="MOLYBDENUM COFACTOR CYTIDYLYLTRANSFERASE"/>
    <property type="match status" value="1"/>
</dbReference>
<keyword evidence="3" id="KW-1185">Reference proteome</keyword>
<evidence type="ECO:0000259" key="1">
    <source>
        <dbReference type="Pfam" id="PF12804"/>
    </source>
</evidence>
<gene>
    <name evidence="2" type="ORF">MNODULE_08610</name>
</gene>
<sequence>MVAAVILAAGLSRRLGQPKLLLPLEGRSLIRRTTEQVIAAGESQWKEVVVVLGHEADRIRQELEGLAVRTAFSPRFAAGMSASLIAGLQAVSPRAEGAMIFLGDQPLVSAEVVRPMLTAFRKRGRPIIVPVYDGARGNPVLFSRSLFSELMTVEGDRGGRDVVMRDSGRVETVAFASDLAPQDVDTWEDYEIVQASVRRTRR</sequence>
<reference evidence="2 3" key="1">
    <citation type="journal article" date="2020" name="Nature">
        <title>Bacterial chemolithoautotrophy via manganese oxidation.</title>
        <authorList>
            <person name="Yu H."/>
            <person name="Leadbetter J.R."/>
        </authorList>
    </citation>
    <scope>NUCLEOTIDE SEQUENCE [LARGE SCALE GENOMIC DNA]</scope>
    <source>
        <strain evidence="2 3">Mn-1</strain>
    </source>
</reference>
<dbReference type="Gene3D" id="3.90.550.10">
    <property type="entry name" value="Spore Coat Polysaccharide Biosynthesis Protein SpsA, Chain A"/>
    <property type="match status" value="1"/>
</dbReference>
<accession>A0A7X6DP42</accession>
<dbReference type="InterPro" id="IPR025877">
    <property type="entry name" value="MobA-like_NTP_Trfase"/>
</dbReference>
<evidence type="ECO:0000313" key="3">
    <source>
        <dbReference type="Proteomes" id="UP000534783"/>
    </source>
</evidence>
<proteinExistence type="predicted"/>
<comment type="caution">
    <text evidence="2">The sequence shown here is derived from an EMBL/GenBank/DDBJ whole genome shotgun (WGS) entry which is preliminary data.</text>
</comment>
<feature type="domain" description="MobA-like NTP transferase" evidence="1">
    <location>
        <begin position="4"/>
        <end position="165"/>
    </location>
</feature>
<dbReference type="EMBL" id="VTOW01000001">
    <property type="protein sequence ID" value="NKE70797.1"/>
    <property type="molecule type" value="Genomic_DNA"/>
</dbReference>
<dbReference type="Pfam" id="PF12804">
    <property type="entry name" value="NTP_transf_3"/>
    <property type="match status" value="1"/>
</dbReference>
<name>A0A7X6DP42_9BACT</name>
<organism evidence="2 3">
    <name type="scientific">Candidatus Manganitrophus noduliformans</name>
    <dbReference type="NCBI Taxonomy" id="2606439"/>
    <lineage>
        <taxon>Bacteria</taxon>
        <taxon>Pseudomonadati</taxon>
        <taxon>Nitrospirota</taxon>
        <taxon>Nitrospiria</taxon>
        <taxon>Candidatus Troglogloeales</taxon>
        <taxon>Candidatus Manganitrophaceae</taxon>
        <taxon>Candidatus Manganitrophus</taxon>
    </lineage>
</organism>
<dbReference type="PANTHER" id="PTHR43777">
    <property type="entry name" value="MOLYBDENUM COFACTOR CYTIDYLYLTRANSFERASE"/>
    <property type="match status" value="1"/>
</dbReference>
<dbReference type="CDD" id="cd04182">
    <property type="entry name" value="GT_2_like_f"/>
    <property type="match status" value="1"/>
</dbReference>
<dbReference type="RefSeq" id="WP_168059032.1">
    <property type="nucleotide sequence ID" value="NZ_VTOW01000001.1"/>
</dbReference>
<protein>
    <submittedName>
        <fullName evidence="2">Nucleotidyltransferase family protein</fullName>
    </submittedName>
</protein>
<dbReference type="InterPro" id="IPR029044">
    <property type="entry name" value="Nucleotide-diphossugar_trans"/>
</dbReference>